<dbReference type="PANTHER" id="PTHR45641">
    <property type="entry name" value="TETRATRICOPEPTIDE REPEAT PROTEIN (AFU_ORTHOLOGUE AFUA_6G03870)"/>
    <property type="match status" value="1"/>
</dbReference>
<accession>A0AAU9K4N0</accession>
<dbReference type="Gene3D" id="1.25.40.10">
    <property type="entry name" value="Tetratricopeptide repeat domain"/>
    <property type="match status" value="3"/>
</dbReference>
<gene>
    <name evidence="3" type="ORF">BSTOLATCC_MIC59784</name>
</gene>
<dbReference type="PANTHER" id="PTHR45641:SF19">
    <property type="entry name" value="NEPHROCYSTIN-3"/>
    <property type="match status" value="1"/>
</dbReference>
<proteinExistence type="predicted"/>
<organism evidence="3 4">
    <name type="scientific">Blepharisma stoltei</name>
    <dbReference type="NCBI Taxonomy" id="1481888"/>
    <lineage>
        <taxon>Eukaryota</taxon>
        <taxon>Sar</taxon>
        <taxon>Alveolata</taxon>
        <taxon>Ciliophora</taxon>
        <taxon>Postciliodesmatophora</taxon>
        <taxon>Heterotrichea</taxon>
        <taxon>Heterotrichida</taxon>
        <taxon>Blepharismidae</taxon>
        <taxon>Blepharisma</taxon>
    </lineage>
</organism>
<dbReference type="AlphaFoldDB" id="A0AAU9K4N0"/>
<dbReference type="Proteomes" id="UP001162131">
    <property type="component" value="Unassembled WGS sequence"/>
</dbReference>
<dbReference type="EMBL" id="CAJZBQ010000057">
    <property type="protein sequence ID" value="CAG9333978.1"/>
    <property type="molecule type" value="Genomic_DNA"/>
</dbReference>
<evidence type="ECO:0000313" key="4">
    <source>
        <dbReference type="Proteomes" id="UP001162131"/>
    </source>
</evidence>
<evidence type="ECO:0000256" key="1">
    <source>
        <dbReference type="ARBA" id="ARBA00022737"/>
    </source>
</evidence>
<evidence type="ECO:0008006" key="5">
    <source>
        <dbReference type="Google" id="ProtNLM"/>
    </source>
</evidence>
<dbReference type="SMART" id="SM00028">
    <property type="entry name" value="TPR"/>
    <property type="match status" value="5"/>
</dbReference>
<evidence type="ECO:0000256" key="2">
    <source>
        <dbReference type="ARBA" id="ARBA00022803"/>
    </source>
</evidence>
<name>A0AAU9K4N0_9CILI</name>
<comment type="caution">
    <text evidence="3">The sequence shown here is derived from an EMBL/GenBank/DDBJ whole genome shotgun (WGS) entry which is preliminary data.</text>
</comment>
<evidence type="ECO:0000313" key="3">
    <source>
        <dbReference type="EMBL" id="CAG9333978.1"/>
    </source>
</evidence>
<sequence>MWTKFVSKKLLYTPLEYFLINPHELAEQYTKGFNLLEFKDSPLRYMFDFILDNYSKYCSKSTYGLYWSINNNLSMLGFIIEALQTFLKHHQYGPAYELLDNLKEFSFYIKLSKSGINNDIDIMQCFLVYLSQNLDFDMELWNQAENNVKSNGIHMWQFLFFNFFQTIFQIANCRKYFVKCSKFLINLTKLNNSGLQYLHKIYKEIAFGESNLEKRIKYYTKAYHTLVKNINLVLSNNRSNFIDIYLILTDMIEAYETNYETAKSKIVFNKFKHLLKKKFPPKSTEEFCWFLFCFGKIFYLKNDYKSALEYLERSLKEMKKRKYVENYLFCSINYYLGLAFFKEGNYELAIKKIYSSKRILEAQLPKESEFAIKLNRALGRIYMSRHWCDEALKYFKLIKESGEYNDYRIDYWIGEIYYKKGEIDRPLNIFENYLSLLLESDHESASKANEIILLYNYIANLYNRLGNYEKFKWYTEKCFNLVDHCFGNSILSLETLPGIIELSLAEENYERCEDICLKSLKFFSNILDENGKFHIHIFLLRAYELKENYEMADKEVDYLQLNIGNFSNKKYYISQILGLISIATVFRNRSNYIKAEASLIDAKQIHERNLKTWLWLKIGVYVEIGVLYKAMGRLEESELYFLNVLDIYSSTFYDTKAILNAYAGLADINRMKNDISKQKYYLLKFIELYKEKNCNHHPLYYIVLVLLIKICKEDKDDVKGIACWLDLKEYFDKTYPGRSVECAEIFDENKNLTGRINLDKY</sequence>
<keyword evidence="2" id="KW-0802">TPR repeat</keyword>
<keyword evidence="1" id="KW-0677">Repeat</keyword>
<dbReference type="SUPFAM" id="SSF48452">
    <property type="entry name" value="TPR-like"/>
    <property type="match status" value="2"/>
</dbReference>
<protein>
    <recommendedName>
        <fullName evidence="5">Tetratricopeptide repeat protein</fullName>
    </recommendedName>
</protein>
<dbReference type="InterPro" id="IPR011990">
    <property type="entry name" value="TPR-like_helical_dom_sf"/>
</dbReference>
<reference evidence="3" key="1">
    <citation type="submission" date="2021-09" db="EMBL/GenBank/DDBJ databases">
        <authorList>
            <consortium name="AG Swart"/>
            <person name="Singh M."/>
            <person name="Singh A."/>
            <person name="Seah K."/>
            <person name="Emmerich C."/>
        </authorList>
    </citation>
    <scope>NUCLEOTIDE SEQUENCE</scope>
    <source>
        <strain evidence="3">ATCC30299</strain>
    </source>
</reference>
<keyword evidence="4" id="KW-1185">Reference proteome</keyword>
<dbReference type="InterPro" id="IPR019734">
    <property type="entry name" value="TPR_rpt"/>
</dbReference>